<name>A0A0R3S9Z0_HYMDI</name>
<reference evidence="2 3" key="2">
    <citation type="submission" date="2018-11" db="EMBL/GenBank/DDBJ databases">
        <authorList>
            <consortium name="Pathogen Informatics"/>
        </authorList>
    </citation>
    <scope>NUCLEOTIDE SEQUENCE [LARGE SCALE GENOMIC DNA]</scope>
</reference>
<dbReference type="EMBL" id="UYSG01000189">
    <property type="protein sequence ID" value="VDL18580.1"/>
    <property type="molecule type" value="Genomic_DNA"/>
</dbReference>
<protein>
    <submittedName>
        <fullName evidence="2 4">Uncharacterized protein</fullName>
    </submittedName>
</protein>
<evidence type="ECO:0000313" key="2">
    <source>
        <dbReference type="EMBL" id="VDL18580.1"/>
    </source>
</evidence>
<evidence type="ECO:0000313" key="4">
    <source>
        <dbReference type="WBParaSite" id="HDID_0000111801-mRNA-1"/>
    </source>
</evidence>
<dbReference type="WBParaSite" id="HDID_0000111801-mRNA-1">
    <property type="protein sequence ID" value="HDID_0000111801-mRNA-1"/>
    <property type="gene ID" value="HDID_0000111801"/>
</dbReference>
<evidence type="ECO:0000313" key="3">
    <source>
        <dbReference type="Proteomes" id="UP000274504"/>
    </source>
</evidence>
<gene>
    <name evidence="2" type="ORF">HDID_LOCUS1119</name>
</gene>
<feature type="compositionally biased region" description="Polar residues" evidence="1">
    <location>
        <begin position="7"/>
        <end position="20"/>
    </location>
</feature>
<organism evidence="4">
    <name type="scientific">Hymenolepis diminuta</name>
    <name type="common">Rat tapeworm</name>
    <dbReference type="NCBI Taxonomy" id="6216"/>
    <lineage>
        <taxon>Eukaryota</taxon>
        <taxon>Metazoa</taxon>
        <taxon>Spiralia</taxon>
        <taxon>Lophotrochozoa</taxon>
        <taxon>Platyhelminthes</taxon>
        <taxon>Cestoda</taxon>
        <taxon>Eucestoda</taxon>
        <taxon>Cyclophyllidea</taxon>
        <taxon>Hymenolepididae</taxon>
        <taxon>Hymenolepis</taxon>
    </lineage>
</organism>
<dbReference type="AlphaFoldDB" id="A0A0R3S9Z0"/>
<accession>A0A0R3S9Z0</accession>
<feature type="region of interest" description="Disordered" evidence="1">
    <location>
        <begin position="1"/>
        <end position="20"/>
    </location>
</feature>
<proteinExistence type="predicted"/>
<sequence>MTHHLSTEGTHSLSGNYPTNITNIHSQDADFGKDVVTIETALLKMSLSELKGKWPQRRLLPRIVYEQFNEAEPEQ</sequence>
<evidence type="ECO:0000256" key="1">
    <source>
        <dbReference type="SAM" id="MobiDB-lite"/>
    </source>
</evidence>
<reference evidence="4" key="1">
    <citation type="submission" date="2017-02" db="UniProtKB">
        <authorList>
            <consortium name="WormBaseParasite"/>
        </authorList>
    </citation>
    <scope>IDENTIFICATION</scope>
</reference>
<dbReference type="Proteomes" id="UP000274504">
    <property type="component" value="Unassembled WGS sequence"/>
</dbReference>